<keyword evidence="3 6" id="KW-1133">Transmembrane helix</keyword>
<comment type="subcellular location">
    <subcellularLocation>
        <location evidence="1">Membrane</location>
        <topology evidence="1">Multi-pass membrane protein</topology>
    </subcellularLocation>
</comment>
<dbReference type="InterPro" id="IPR051784">
    <property type="entry name" value="Nod_factor_ABC_transporter"/>
</dbReference>
<dbReference type="PANTHER" id="PTHR43229:SF2">
    <property type="entry name" value="NODULATION PROTEIN J"/>
    <property type="match status" value="1"/>
</dbReference>
<feature type="transmembrane region" description="Helical" evidence="6">
    <location>
        <begin position="21"/>
        <end position="43"/>
    </location>
</feature>
<keyword evidence="2 6" id="KW-0812">Transmembrane</keyword>
<proteinExistence type="predicted"/>
<evidence type="ECO:0000256" key="3">
    <source>
        <dbReference type="ARBA" id="ARBA00022989"/>
    </source>
</evidence>
<dbReference type="InterPro" id="IPR013525">
    <property type="entry name" value="ABC2_TM"/>
</dbReference>
<dbReference type="AlphaFoldDB" id="A1R754"/>
<dbReference type="eggNOG" id="COG0842">
    <property type="taxonomic scope" value="Bacteria"/>
</dbReference>
<dbReference type="Proteomes" id="UP000000637">
    <property type="component" value="Chromosome"/>
</dbReference>
<dbReference type="GO" id="GO:0140359">
    <property type="term" value="F:ABC-type transporter activity"/>
    <property type="evidence" value="ECO:0007669"/>
    <property type="project" value="InterPro"/>
</dbReference>
<gene>
    <name evidence="8" type="ordered locus">AAur_2329</name>
</gene>
<evidence type="ECO:0000313" key="8">
    <source>
        <dbReference type="EMBL" id="ABM06571.1"/>
    </source>
</evidence>
<dbReference type="OrthoDB" id="162334at2"/>
<dbReference type="HOGENOM" id="CLU_079551_1_0_11"/>
<reference evidence="8 9" key="1">
    <citation type="journal article" date="2006" name="PLoS Genet.">
        <title>Secrets of soil survival revealed by the genome sequence of Arthrobacter aurescens TC1.</title>
        <authorList>
            <person name="Mongodin E.F."/>
            <person name="Shapir N."/>
            <person name="Daugherty S.C."/>
            <person name="DeBoy R.T."/>
            <person name="Emerson J.B."/>
            <person name="Shvartzbeyn A."/>
            <person name="Radune D."/>
            <person name="Vamathevan J."/>
            <person name="Riggs F."/>
            <person name="Grinberg V."/>
            <person name="Khouri H."/>
            <person name="Wackett L.P."/>
            <person name="Nelson K.E."/>
            <person name="Sadowsky M.J."/>
        </authorList>
    </citation>
    <scope>NUCLEOTIDE SEQUENCE [LARGE SCALE GENOMIC DNA]</scope>
    <source>
        <strain evidence="8 9">TC1</strain>
    </source>
</reference>
<dbReference type="RefSeq" id="WP_011775010.1">
    <property type="nucleotide sequence ID" value="NC_008711.1"/>
</dbReference>
<evidence type="ECO:0000256" key="5">
    <source>
        <dbReference type="ARBA" id="ARBA00023251"/>
    </source>
</evidence>
<evidence type="ECO:0000256" key="4">
    <source>
        <dbReference type="ARBA" id="ARBA00023136"/>
    </source>
</evidence>
<evidence type="ECO:0000256" key="2">
    <source>
        <dbReference type="ARBA" id="ARBA00022692"/>
    </source>
</evidence>
<evidence type="ECO:0000259" key="7">
    <source>
        <dbReference type="Pfam" id="PF12698"/>
    </source>
</evidence>
<evidence type="ECO:0000313" key="9">
    <source>
        <dbReference type="Proteomes" id="UP000000637"/>
    </source>
</evidence>
<dbReference type="GO" id="GO:0046677">
    <property type="term" value="P:response to antibiotic"/>
    <property type="evidence" value="ECO:0007669"/>
    <property type="project" value="UniProtKB-KW"/>
</dbReference>
<dbReference type="PIRSF" id="PIRSF006648">
    <property type="entry name" value="DrrB"/>
    <property type="match status" value="1"/>
</dbReference>
<dbReference type="GO" id="GO:0043190">
    <property type="term" value="C:ATP-binding cassette (ABC) transporter complex"/>
    <property type="evidence" value="ECO:0007669"/>
    <property type="project" value="InterPro"/>
</dbReference>
<keyword evidence="4 6" id="KW-0472">Membrane</keyword>
<sequence length="292" mass="31160">MNSVMILSGRNLMIFFRDRAGVFFSLLSALILIALYALFLGNLQVDNLQAKFPDASSAEINAFVNAWVFAGITMITTLTTGLAALNVFVDDASTGRFRDFLVSPIRRTNMILGYLIASFVISVIMTAIVILVGQLYILFRGEPLMTWAQLGQCAAVVLVSSAAFAALSSFVVTFIKSSTAFSALSTIVGTIIGFLAGAYIPAGTLPSGVVNVLNSLPFAQSAMLIRQPYTSQALEALTDNQDQAVDAVQTFYGITASVGDLAVTNTLAISVLLGMVAVFIALGSWRIGRRIR</sequence>
<organism evidence="8 9">
    <name type="scientific">Paenarthrobacter aurescens (strain TC1)</name>
    <dbReference type="NCBI Taxonomy" id="290340"/>
    <lineage>
        <taxon>Bacteria</taxon>
        <taxon>Bacillati</taxon>
        <taxon>Actinomycetota</taxon>
        <taxon>Actinomycetes</taxon>
        <taxon>Micrococcales</taxon>
        <taxon>Micrococcaceae</taxon>
        <taxon>Paenarthrobacter</taxon>
    </lineage>
</organism>
<feature type="transmembrane region" description="Helical" evidence="6">
    <location>
        <begin position="149"/>
        <end position="174"/>
    </location>
</feature>
<feature type="transmembrane region" description="Helical" evidence="6">
    <location>
        <begin position="181"/>
        <end position="200"/>
    </location>
</feature>
<dbReference type="Pfam" id="PF12698">
    <property type="entry name" value="ABC2_membrane_3"/>
    <property type="match status" value="1"/>
</dbReference>
<feature type="transmembrane region" description="Helical" evidence="6">
    <location>
        <begin position="267"/>
        <end position="287"/>
    </location>
</feature>
<dbReference type="InterPro" id="IPR000412">
    <property type="entry name" value="ABC_2_transport"/>
</dbReference>
<accession>A1R754</accession>
<dbReference type="STRING" id="290340.AAur_2329"/>
<dbReference type="EMBL" id="CP000474">
    <property type="protein sequence ID" value="ABM06571.1"/>
    <property type="molecule type" value="Genomic_DNA"/>
</dbReference>
<keyword evidence="9" id="KW-1185">Reference proteome</keyword>
<evidence type="ECO:0000256" key="1">
    <source>
        <dbReference type="ARBA" id="ARBA00004141"/>
    </source>
</evidence>
<keyword evidence="5" id="KW-0046">Antibiotic resistance</keyword>
<dbReference type="KEGG" id="aau:AAur_2329"/>
<dbReference type="PANTHER" id="PTHR43229">
    <property type="entry name" value="NODULATION PROTEIN J"/>
    <property type="match status" value="1"/>
</dbReference>
<evidence type="ECO:0000256" key="6">
    <source>
        <dbReference type="SAM" id="Phobius"/>
    </source>
</evidence>
<feature type="transmembrane region" description="Helical" evidence="6">
    <location>
        <begin position="63"/>
        <end position="89"/>
    </location>
</feature>
<protein>
    <submittedName>
        <fullName evidence="8">ABC transporter, integral membrane protein</fullName>
    </submittedName>
</protein>
<feature type="transmembrane region" description="Helical" evidence="6">
    <location>
        <begin position="110"/>
        <end position="137"/>
    </location>
</feature>
<name>A1R754_PAEAT</name>
<feature type="domain" description="ABC-2 type transporter transmembrane" evidence="7">
    <location>
        <begin position="57"/>
        <end position="284"/>
    </location>
</feature>